<evidence type="ECO:0000313" key="1">
    <source>
        <dbReference type="EMBL" id="MPL59558.1"/>
    </source>
</evidence>
<evidence type="ECO:0008006" key="2">
    <source>
        <dbReference type="Google" id="ProtNLM"/>
    </source>
</evidence>
<reference evidence="1" key="1">
    <citation type="submission" date="2019-08" db="EMBL/GenBank/DDBJ databases">
        <authorList>
            <person name="Kucharzyk K."/>
            <person name="Murdoch R.W."/>
            <person name="Higgins S."/>
            <person name="Loffler F."/>
        </authorList>
    </citation>
    <scope>NUCLEOTIDE SEQUENCE</scope>
</reference>
<sequence length="166" mass="16421">MKKLALIAVLVLLVSAPIFAANSTTTQIKAVINADLSITGGLPAGPTTLPLAGGTTSLGTITVSSNIAGAWNITVSSLNKGVMKAPGVSVFYPYTFAVKTAGSTVPGLSGDLGDGTTAADKSANVTTGVATVVYTLEVTNAAASSFSPALPAGEYVDSITLTVSTL</sequence>
<comment type="caution">
    <text evidence="1">The sequence shown here is derived from an EMBL/GenBank/DDBJ whole genome shotgun (WGS) entry which is preliminary data.</text>
</comment>
<protein>
    <recommendedName>
        <fullName evidence="2">Spore coat protein U domain-containing protein</fullName>
    </recommendedName>
</protein>
<accession>A0A644SXZ1</accession>
<dbReference type="AlphaFoldDB" id="A0A644SXZ1"/>
<proteinExistence type="predicted"/>
<organism evidence="1">
    <name type="scientific">bioreactor metagenome</name>
    <dbReference type="NCBI Taxonomy" id="1076179"/>
    <lineage>
        <taxon>unclassified sequences</taxon>
        <taxon>metagenomes</taxon>
        <taxon>ecological metagenomes</taxon>
    </lineage>
</organism>
<gene>
    <name evidence="1" type="ORF">SDC9_05111</name>
</gene>
<dbReference type="EMBL" id="VSSQ01000010">
    <property type="protein sequence ID" value="MPL59558.1"/>
    <property type="molecule type" value="Genomic_DNA"/>
</dbReference>
<name>A0A644SXZ1_9ZZZZ</name>